<feature type="binding site" evidence="2">
    <location>
        <position position="354"/>
    </location>
    <ligand>
        <name>Mg(2+)</name>
        <dbReference type="ChEBI" id="CHEBI:18420"/>
    </ligand>
</feature>
<dbReference type="NCBIfam" id="TIGR00347">
    <property type="entry name" value="bioD"/>
    <property type="match status" value="1"/>
</dbReference>
<comment type="subcellular location">
    <subcellularLocation>
        <location evidence="2">Cytoplasm</location>
    </subcellularLocation>
</comment>
<comment type="function">
    <text evidence="2">Catalyzes a mechanistically unusual reaction, the ATP-dependent insertion of CO2 between the N7 and N8 nitrogen atoms of 7,8-diaminopelargonic acid (DAPA, also called 7,8-diammoniononanoate) to form a ureido ring.</text>
</comment>
<evidence type="ECO:0000259" key="3">
    <source>
        <dbReference type="Pfam" id="PF13649"/>
    </source>
</evidence>
<organism evidence="4 5">
    <name type="scientific">Bordetella trematum</name>
    <dbReference type="NCBI Taxonomy" id="123899"/>
    <lineage>
        <taxon>Bacteria</taxon>
        <taxon>Pseudomonadati</taxon>
        <taxon>Pseudomonadota</taxon>
        <taxon>Betaproteobacteria</taxon>
        <taxon>Burkholderiales</taxon>
        <taxon>Alcaligenaceae</taxon>
        <taxon>Bordetella</taxon>
    </lineage>
</organism>
<dbReference type="GO" id="GO:0000287">
    <property type="term" value="F:magnesium ion binding"/>
    <property type="evidence" value="ECO:0007669"/>
    <property type="project" value="UniProtKB-UniRule"/>
</dbReference>
<gene>
    <name evidence="4" type="primary">bioCD</name>
    <name evidence="2" type="synonym">bioD</name>
    <name evidence="4" type="ORF">SAMEA3906487_04142</name>
</gene>
<dbReference type="GO" id="GO:0005737">
    <property type="term" value="C:cytoplasm"/>
    <property type="evidence" value="ECO:0007669"/>
    <property type="project" value="UniProtKB-SubCell"/>
</dbReference>
<evidence type="ECO:0000313" key="4">
    <source>
        <dbReference type="EMBL" id="SAI74300.1"/>
    </source>
</evidence>
<feature type="binding site" evidence="2">
    <location>
        <begin position="354"/>
        <end position="357"/>
    </location>
    <ligand>
        <name>ATP</name>
        <dbReference type="ChEBI" id="CHEBI:30616"/>
    </ligand>
</feature>
<keyword evidence="4" id="KW-0489">Methyltransferase</keyword>
<keyword evidence="1 2" id="KW-0093">Biotin biosynthesis</keyword>
<comment type="catalytic activity">
    <reaction evidence="2">
        <text>(7R,8S)-7,8-diammoniononanoate + CO2 + ATP = (4R,5S)-dethiobiotin + ADP + phosphate + 3 H(+)</text>
        <dbReference type="Rhea" id="RHEA:15805"/>
        <dbReference type="ChEBI" id="CHEBI:15378"/>
        <dbReference type="ChEBI" id="CHEBI:16526"/>
        <dbReference type="ChEBI" id="CHEBI:30616"/>
        <dbReference type="ChEBI" id="CHEBI:43474"/>
        <dbReference type="ChEBI" id="CHEBI:149469"/>
        <dbReference type="ChEBI" id="CHEBI:149473"/>
        <dbReference type="ChEBI" id="CHEBI:456216"/>
        <dbReference type="EC" id="6.3.3.3"/>
    </reaction>
</comment>
<dbReference type="InterPro" id="IPR004472">
    <property type="entry name" value="DTB_synth_BioD"/>
</dbReference>
<dbReference type="Pfam" id="PF13649">
    <property type="entry name" value="Methyltransf_25"/>
    <property type="match status" value="1"/>
</dbReference>
<feature type="active site" evidence="2">
    <location>
        <position position="286"/>
    </location>
</feature>
<dbReference type="OrthoDB" id="9802097at2"/>
<keyword evidence="5" id="KW-1185">Reference proteome</keyword>
<dbReference type="GO" id="GO:0032259">
    <property type="term" value="P:methylation"/>
    <property type="evidence" value="ECO:0007669"/>
    <property type="project" value="UniProtKB-KW"/>
</dbReference>
<evidence type="ECO:0000256" key="2">
    <source>
        <dbReference type="HAMAP-Rule" id="MF_00336"/>
    </source>
</evidence>
<keyword evidence="2" id="KW-0963">Cytoplasm</keyword>
<evidence type="ECO:0000313" key="5">
    <source>
        <dbReference type="Proteomes" id="UP000076825"/>
    </source>
</evidence>
<dbReference type="KEGG" id="btrm:SAMEA390648704142"/>
<dbReference type="PANTHER" id="PTHR43210">
    <property type="entry name" value="DETHIOBIOTIN SYNTHETASE"/>
    <property type="match status" value="1"/>
</dbReference>
<dbReference type="AlphaFoldDB" id="A0A157SV22"/>
<dbReference type="EMBL" id="LT546645">
    <property type="protein sequence ID" value="SAI74300.1"/>
    <property type="molecule type" value="Genomic_DNA"/>
</dbReference>
<dbReference type="eggNOG" id="COG0132">
    <property type="taxonomic scope" value="Bacteria"/>
</dbReference>
<reference evidence="4 5" key="1">
    <citation type="submission" date="2016-04" db="EMBL/GenBank/DDBJ databases">
        <authorList>
            <consortium name="Pathogen Informatics"/>
        </authorList>
    </citation>
    <scope>NUCLEOTIDE SEQUENCE [LARGE SCALE GENOMIC DNA]</scope>
    <source>
        <strain evidence="4 5">H044680328</strain>
    </source>
</reference>
<dbReference type="GO" id="GO:0004141">
    <property type="term" value="F:dethiobiotin synthase activity"/>
    <property type="evidence" value="ECO:0007669"/>
    <property type="project" value="UniProtKB-UniRule"/>
</dbReference>
<dbReference type="UniPathway" id="UPA00078">
    <property type="reaction ID" value="UER00161"/>
</dbReference>
<protein>
    <recommendedName>
        <fullName evidence="2">ATP-dependent dethiobiotin synthetase BioD</fullName>
        <ecNumber evidence="2">6.3.3.3</ecNumber>
    </recommendedName>
    <alternativeName>
        <fullName evidence="2">DTB synthetase</fullName>
        <shortName evidence="2">DTBS</shortName>
    </alternativeName>
    <alternativeName>
        <fullName evidence="2">Dethiobiotin synthase</fullName>
    </alternativeName>
</protein>
<dbReference type="GO" id="GO:0009102">
    <property type="term" value="P:biotin biosynthetic process"/>
    <property type="evidence" value="ECO:0007669"/>
    <property type="project" value="UniProtKB-UniRule"/>
</dbReference>
<keyword evidence="4" id="KW-0808">Transferase</keyword>
<dbReference type="Gene3D" id="3.40.50.300">
    <property type="entry name" value="P-loop containing nucleotide triphosphate hydrolases"/>
    <property type="match status" value="1"/>
</dbReference>
<dbReference type="Gene3D" id="3.40.50.150">
    <property type="entry name" value="Vaccinia Virus protein VP39"/>
    <property type="match status" value="1"/>
</dbReference>
<dbReference type="GO" id="GO:0005524">
    <property type="term" value="F:ATP binding"/>
    <property type="evidence" value="ECO:0007669"/>
    <property type="project" value="UniProtKB-UniRule"/>
</dbReference>
<dbReference type="InterPro" id="IPR027417">
    <property type="entry name" value="P-loop_NTPase"/>
</dbReference>
<accession>A0A157SV22</accession>
<keyword evidence="2 4" id="KW-0436">Ligase</keyword>
<dbReference type="InterPro" id="IPR041698">
    <property type="entry name" value="Methyltransf_25"/>
</dbReference>
<keyword evidence="2" id="KW-0479">Metal-binding</keyword>
<dbReference type="eggNOG" id="COG4106">
    <property type="taxonomic scope" value="Bacteria"/>
</dbReference>
<dbReference type="CDD" id="cd02440">
    <property type="entry name" value="AdoMet_MTases"/>
    <property type="match status" value="1"/>
</dbReference>
<sequence length="465" mass="49553">MPARDATLALVARRFGTAAPTYERHAQAQRHAAETLARRIAALPLPPRPRILEIGCGTGLLSQALAASLGEADWTLTDLSPDMLAQARATLTLPGSARFAVMDGEHPRGLAGNYDLICSSLAMQWFSDLNAGLLRLARLLRPGGWLATATLANGSFTEWQQAHEGLGLRAGTPAYPAADSIHAGLLPGSVVAQAHRQQHRDGLDFVRALKGIGATVPRAGHRPLNAGQLRAVMHRFEQQGAQVTYQFAYGQWQRPQGVFVTGTDTGVGKTLVSAVLARAWQAHYWKPLQTGLADEPGDSATVAELAQLPPARRHDPAYALQAPLSPWAAAPLEQVRIDPRRLVPPVVDGPLVIEGAGGLYVPIDDTHMMLDYIAALGMPVVLAARSGLGTINHTLLSLQALRQREIPVLGVVMSGPPSPGNRLAIERFGQTRILAEIPQLDCVDAAAVARQAEAIAPLDALLAPR</sequence>
<dbReference type="SUPFAM" id="SSF53335">
    <property type="entry name" value="S-adenosyl-L-methionine-dependent methyltransferases"/>
    <property type="match status" value="1"/>
</dbReference>
<proteinExistence type="inferred from homology"/>
<feature type="binding site" evidence="2">
    <location>
        <position position="290"/>
    </location>
    <ligand>
        <name>substrate</name>
    </ligand>
</feature>
<dbReference type="InterPro" id="IPR029063">
    <property type="entry name" value="SAM-dependent_MTases_sf"/>
</dbReference>
<dbReference type="RefSeq" id="WP_033534541.1">
    <property type="nucleotide sequence ID" value="NZ_CP016340.1"/>
</dbReference>
<dbReference type="CDD" id="cd03109">
    <property type="entry name" value="DTBS"/>
    <property type="match status" value="1"/>
</dbReference>
<dbReference type="Proteomes" id="UP000076825">
    <property type="component" value="Chromosome 1"/>
</dbReference>
<dbReference type="SUPFAM" id="SSF52540">
    <property type="entry name" value="P-loop containing nucleoside triphosphate hydrolases"/>
    <property type="match status" value="1"/>
</dbReference>
<dbReference type="PATRIC" id="fig|123899.6.peg.4139"/>
<keyword evidence="2" id="KW-0460">Magnesium</keyword>
<keyword evidence="2" id="KW-0547">Nucleotide-binding</keyword>
<dbReference type="GeneID" id="56588643"/>
<comment type="caution">
    <text evidence="2">Lacks conserved residue(s) required for the propagation of feature annotation.</text>
</comment>
<comment type="subunit">
    <text evidence="2">Homodimer.</text>
</comment>
<dbReference type="Pfam" id="PF13500">
    <property type="entry name" value="AAA_26"/>
    <property type="match status" value="1"/>
</dbReference>
<feature type="binding site" evidence="2">
    <location>
        <begin position="266"/>
        <end position="271"/>
    </location>
    <ligand>
        <name>ATP</name>
        <dbReference type="ChEBI" id="CHEBI:30616"/>
    </ligand>
</feature>
<dbReference type="HAMAP" id="MF_00336">
    <property type="entry name" value="BioD"/>
    <property type="match status" value="1"/>
</dbReference>
<dbReference type="STRING" id="123899.SAMEA3906487_04142"/>
<feature type="binding site" evidence="2">
    <location>
        <begin position="438"/>
        <end position="440"/>
    </location>
    <ligand>
        <name>ATP</name>
        <dbReference type="ChEBI" id="CHEBI:30616"/>
    </ligand>
</feature>
<comment type="pathway">
    <text evidence="2">Cofactor biosynthesis; biotin biosynthesis; biotin from 7,8-diaminononanoate: step 1/2.</text>
</comment>
<comment type="similarity">
    <text evidence="2">Belongs to the dethiobiotin synthetase family.</text>
</comment>
<dbReference type="GO" id="GO:0008168">
    <property type="term" value="F:methyltransferase activity"/>
    <property type="evidence" value="ECO:0007669"/>
    <property type="project" value="UniProtKB-KW"/>
</dbReference>
<feature type="domain" description="Methyltransferase" evidence="3">
    <location>
        <begin position="51"/>
        <end position="144"/>
    </location>
</feature>
<comment type="cofactor">
    <cofactor evidence="2">
        <name>Mg(2+)</name>
        <dbReference type="ChEBI" id="CHEBI:18420"/>
    </cofactor>
</comment>
<dbReference type="EC" id="6.3.3.3" evidence="2"/>
<name>A0A157SV22_9BORD</name>
<dbReference type="PANTHER" id="PTHR43210:SF5">
    <property type="entry name" value="DETHIOBIOTIN SYNTHETASE"/>
    <property type="match status" value="1"/>
</dbReference>
<keyword evidence="2" id="KW-0067">ATP-binding</keyword>
<evidence type="ECO:0000256" key="1">
    <source>
        <dbReference type="ARBA" id="ARBA00022756"/>
    </source>
</evidence>
<feature type="binding site" evidence="2">
    <location>
        <position position="270"/>
    </location>
    <ligand>
        <name>Mg(2+)</name>
        <dbReference type="ChEBI" id="CHEBI:18420"/>
    </ligand>
</feature>